<gene>
    <name evidence="3" type="ORF">A2853_01160</name>
</gene>
<sequence>MGSRGFAGLFGLVITVALLGLLAYFYYATQKEGGASFLGRQMQAVEEAEEMKDALETRSQMWDESI</sequence>
<reference evidence="3 4" key="1">
    <citation type="journal article" date="2016" name="Nat. Commun.">
        <title>Thousands of microbial genomes shed light on interconnected biogeochemical processes in an aquifer system.</title>
        <authorList>
            <person name="Anantharaman K."/>
            <person name="Brown C.T."/>
            <person name="Hug L.A."/>
            <person name="Sharon I."/>
            <person name="Castelle C.J."/>
            <person name="Probst A.J."/>
            <person name="Thomas B.C."/>
            <person name="Singh A."/>
            <person name="Wilkins M.J."/>
            <person name="Karaoz U."/>
            <person name="Brodie E.L."/>
            <person name="Williams K.H."/>
            <person name="Hubbard S.S."/>
            <person name="Banfield J.F."/>
        </authorList>
    </citation>
    <scope>NUCLEOTIDE SEQUENCE [LARGE SCALE GENOMIC DNA]</scope>
</reference>
<protein>
    <submittedName>
        <fullName evidence="3">Uncharacterized protein</fullName>
    </submittedName>
</protein>
<feature type="transmembrane region" description="Helical" evidence="2">
    <location>
        <begin position="6"/>
        <end position="27"/>
    </location>
</feature>
<evidence type="ECO:0000256" key="2">
    <source>
        <dbReference type="SAM" id="Phobius"/>
    </source>
</evidence>
<keyword evidence="2" id="KW-0472">Membrane</keyword>
<dbReference type="Proteomes" id="UP000177958">
    <property type="component" value="Unassembled WGS sequence"/>
</dbReference>
<accession>A0A1F6D9G7</accession>
<name>A0A1F6D9G7_9BACT</name>
<dbReference type="AlphaFoldDB" id="A0A1F6D9G7"/>
<evidence type="ECO:0000313" key="4">
    <source>
        <dbReference type="Proteomes" id="UP000177958"/>
    </source>
</evidence>
<comment type="caution">
    <text evidence="3">The sequence shown here is derived from an EMBL/GenBank/DDBJ whole genome shotgun (WGS) entry which is preliminary data.</text>
</comment>
<proteinExistence type="predicted"/>
<dbReference type="EMBL" id="MFKX01000007">
    <property type="protein sequence ID" value="OGG58078.1"/>
    <property type="molecule type" value="Genomic_DNA"/>
</dbReference>
<keyword evidence="1" id="KW-0175">Coiled coil</keyword>
<feature type="coiled-coil region" evidence="1">
    <location>
        <begin position="38"/>
        <end position="65"/>
    </location>
</feature>
<keyword evidence="2" id="KW-0812">Transmembrane</keyword>
<evidence type="ECO:0000313" key="3">
    <source>
        <dbReference type="EMBL" id="OGG58078.1"/>
    </source>
</evidence>
<keyword evidence="2" id="KW-1133">Transmembrane helix</keyword>
<evidence type="ECO:0000256" key="1">
    <source>
        <dbReference type="SAM" id="Coils"/>
    </source>
</evidence>
<organism evidence="3 4">
    <name type="scientific">Candidatus Kaiserbacteria bacterium RIFCSPHIGHO2_01_FULL_55_17</name>
    <dbReference type="NCBI Taxonomy" id="1798484"/>
    <lineage>
        <taxon>Bacteria</taxon>
        <taxon>Candidatus Kaiseribacteriota</taxon>
    </lineage>
</organism>